<keyword evidence="1" id="KW-0472">Membrane</keyword>
<dbReference type="HOGENOM" id="CLU_129007_0_0_1"/>
<name>M1DSA8_SOLTU</name>
<keyword evidence="1" id="KW-1133">Transmembrane helix</keyword>
<keyword evidence="3" id="KW-1185">Reference proteome</keyword>
<evidence type="ECO:0000313" key="2">
    <source>
        <dbReference type="EnsemblPlants" id="PGSC0003DMT400093601"/>
    </source>
</evidence>
<keyword evidence="1" id="KW-0812">Transmembrane</keyword>
<dbReference type="Gramene" id="PGSC0003DMT400093601">
    <property type="protein sequence ID" value="PGSC0003DMT400093601"/>
    <property type="gene ID" value="PGSC0003DMG400043172"/>
</dbReference>
<proteinExistence type="predicted"/>
<dbReference type="AlphaFoldDB" id="M1DSA8"/>
<reference evidence="3" key="1">
    <citation type="journal article" date="2011" name="Nature">
        <title>Genome sequence and analysis of the tuber crop potato.</title>
        <authorList>
            <consortium name="The Potato Genome Sequencing Consortium"/>
        </authorList>
    </citation>
    <scope>NUCLEOTIDE SEQUENCE [LARGE SCALE GENOMIC DNA]</scope>
    <source>
        <strain evidence="3">cv. DM1-3 516 R44</strain>
    </source>
</reference>
<organism evidence="2 3">
    <name type="scientific">Solanum tuberosum</name>
    <name type="common">Potato</name>
    <dbReference type="NCBI Taxonomy" id="4113"/>
    <lineage>
        <taxon>Eukaryota</taxon>
        <taxon>Viridiplantae</taxon>
        <taxon>Streptophyta</taxon>
        <taxon>Embryophyta</taxon>
        <taxon>Tracheophyta</taxon>
        <taxon>Spermatophyta</taxon>
        <taxon>Magnoliopsida</taxon>
        <taxon>eudicotyledons</taxon>
        <taxon>Gunneridae</taxon>
        <taxon>Pentapetalae</taxon>
        <taxon>asterids</taxon>
        <taxon>lamiids</taxon>
        <taxon>Solanales</taxon>
        <taxon>Solanaceae</taxon>
        <taxon>Solanoideae</taxon>
        <taxon>Solaneae</taxon>
        <taxon>Solanum</taxon>
    </lineage>
</organism>
<dbReference type="EnsemblPlants" id="PGSC0003DMT400093601">
    <property type="protein sequence ID" value="PGSC0003DMT400093601"/>
    <property type="gene ID" value="PGSC0003DMG400043172"/>
</dbReference>
<sequence>MQQGSISSSPEIERFLRETRHQIQVTRINIQRFVDPVELQSVADHSTLLVGIADQLGDSPFGVVHHCLIPTFYIIVLWDFGWYGTASRNGSAMRRLLFFSADLILCFSAQHTGTKGKVRPFGDSPSGLDDPQAFISSFFSAPFIPFLRRSVHALFNFKYLKVKGFDQILR</sequence>
<accession>M1DSA8</accession>
<evidence type="ECO:0000256" key="1">
    <source>
        <dbReference type="SAM" id="Phobius"/>
    </source>
</evidence>
<dbReference type="InParanoid" id="M1DSA8"/>
<feature type="transmembrane region" description="Helical" evidence="1">
    <location>
        <begin position="63"/>
        <end position="84"/>
    </location>
</feature>
<dbReference type="Proteomes" id="UP000011115">
    <property type="component" value="Unassembled WGS sequence"/>
</dbReference>
<evidence type="ECO:0000313" key="3">
    <source>
        <dbReference type="Proteomes" id="UP000011115"/>
    </source>
</evidence>
<reference evidence="2" key="2">
    <citation type="submission" date="2015-06" db="UniProtKB">
        <authorList>
            <consortium name="EnsemblPlants"/>
        </authorList>
    </citation>
    <scope>IDENTIFICATION</scope>
    <source>
        <strain evidence="2">DM1-3 516 R44</strain>
    </source>
</reference>
<protein>
    <submittedName>
        <fullName evidence="2">Uncharacterized protein</fullName>
    </submittedName>
</protein>
<dbReference type="PaxDb" id="4113-PGSC0003DMT400093601"/>